<feature type="binding site" evidence="7">
    <location>
        <position position="72"/>
    </location>
    <ligand>
        <name>substrate</name>
    </ligand>
</feature>
<proteinExistence type="inferred from homology"/>
<evidence type="ECO:0000256" key="2">
    <source>
        <dbReference type="ARBA" id="ARBA00022723"/>
    </source>
</evidence>
<dbReference type="GO" id="GO:0009146">
    <property type="term" value="P:purine nucleoside triphosphate catabolic process"/>
    <property type="evidence" value="ECO:0007669"/>
    <property type="project" value="UniProtKB-UniRule"/>
</dbReference>
<keyword evidence="2 7" id="KW-0479">Metal-binding</keyword>
<dbReference type="Proteomes" id="UP000481852">
    <property type="component" value="Unassembled WGS sequence"/>
</dbReference>
<evidence type="ECO:0000256" key="7">
    <source>
        <dbReference type="HAMAP-Rule" id="MF_01405"/>
    </source>
</evidence>
<keyword evidence="10" id="KW-1185">Reference proteome</keyword>
<dbReference type="GO" id="GO:0036220">
    <property type="term" value="F:ITP diphosphatase activity"/>
    <property type="evidence" value="ECO:0007669"/>
    <property type="project" value="UniProtKB-UniRule"/>
</dbReference>
<comment type="catalytic activity">
    <reaction evidence="7">
        <text>dITP + H2O = dIMP + diphosphate + H(+)</text>
        <dbReference type="Rhea" id="RHEA:28342"/>
        <dbReference type="ChEBI" id="CHEBI:15377"/>
        <dbReference type="ChEBI" id="CHEBI:15378"/>
        <dbReference type="ChEBI" id="CHEBI:33019"/>
        <dbReference type="ChEBI" id="CHEBI:61194"/>
        <dbReference type="ChEBI" id="CHEBI:61382"/>
        <dbReference type="EC" id="3.6.1.66"/>
    </reaction>
</comment>
<feature type="binding site" evidence="7">
    <location>
        <begin position="9"/>
        <end position="14"/>
    </location>
    <ligand>
        <name>substrate</name>
    </ligand>
</feature>
<dbReference type="GO" id="GO:0035870">
    <property type="term" value="F:dITP diphosphatase activity"/>
    <property type="evidence" value="ECO:0007669"/>
    <property type="project" value="UniProtKB-UniRule"/>
</dbReference>
<dbReference type="GO" id="GO:0046872">
    <property type="term" value="F:metal ion binding"/>
    <property type="evidence" value="ECO:0007669"/>
    <property type="project" value="UniProtKB-KW"/>
</dbReference>
<evidence type="ECO:0000256" key="6">
    <source>
        <dbReference type="ARBA" id="ARBA00023080"/>
    </source>
</evidence>
<dbReference type="GO" id="GO:0009117">
    <property type="term" value="P:nucleotide metabolic process"/>
    <property type="evidence" value="ECO:0007669"/>
    <property type="project" value="UniProtKB-KW"/>
</dbReference>
<comment type="catalytic activity">
    <reaction evidence="7">
        <text>ITP + H2O = IMP + diphosphate + H(+)</text>
        <dbReference type="Rhea" id="RHEA:29399"/>
        <dbReference type="ChEBI" id="CHEBI:15377"/>
        <dbReference type="ChEBI" id="CHEBI:15378"/>
        <dbReference type="ChEBI" id="CHEBI:33019"/>
        <dbReference type="ChEBI" id="CHEBI:58053"/>
        <dbReference type="ChEBI" id="CHEBI:61402"/>
        <dbReference type="EC" id="3.6.1.66"/>
    </reaction>
</comment>
<dbReference type="PANTHER" id="PTHR11067:SF9">
    <property type="entry name" value="INOSINE TRIPHOSPHATE PYROPHOSPHATASE"/>
    <property type="match status" value="1"/>
</dbReference>
<feature type="compositionally biased region" description="Basic and acidic residues" evidence="8">
    <location>
        <begin position="145"/>
        <end position="156"/>
    </location>
</feature>
<dbReference type="PANTHER" id="PTHR11067">
    <property type="entry name" value="INOSINE TRIPHOSPHATE PYROPHOSPHATASE/HAM1 PROTEIN"/>
    <property type="match status" value="1"/>
</dbReference>
<evidence type="ECO:0000256" key="8">
    <source>
        <dbReference type="SAM" id="MobiDB-lite"/>
    </source>
</evidence>
<dbReference type="GO" id="GO:0000166">
    <property type="term" value="F:nucleotide binding"/>
    <property type="evidence" value="ECO:0007669"/>
    <property type="project" value="UniProtKB-KW"/>
</dbReference>
<dbReference type="InterPro" id="IPR029001">
    <property type="entry name" value="ITPase-like_fam"/>
</dbReference>
<feature type="binding site" evidence="7">
    <location>
        <begin position="227"/>
        <end position="228"/>
    </location>
    <ligand>
        <name>substrate</name>
    </ligand>
</feature>
<evidence type="ECO:0000256" key="5">
    <source>
        <dbReference type="ARBA" id="ARBA00022842"/>
    </source>
</evidence>
<evidence type="ECO:0000313" key="9">
    <source>
        <dbReference type="EMBL" id="MSS13719.1"/>
    </source>
</evidence>
<organism evidence="9 10">
    <name type="scientific">Porcincola intestinalis</name>
    <dbReference type="NCBI Taxonomy" id="2606632"/>
    <lineage>
        <taxon>Bacteria</taxon>
        <taxon>Bacillati</taxon>
        <taxon>Bacillota</taxon>
        <taxon>Clostridia</taxon>
        <taxon>Lachnospirales</taxon>
        <taxon>Lachnospiraceae</taxon>
        <taxon>Porcincola</taxon>
    </lineage>
</organism>
<feature type="binding site" evidence="7">
    <location>
        <begin position="199"/>
        <end position="202"/>
    </location>
    <ligand>
        <name>substrate</name>
    </ligand>
</feature>
<comment type="function">
    <text evidence="7">Pyrophosphatase that catalyzes the hydrolysis of nucleoside triphosphates to their monophosphate derivatives, with a high preference for the non-canonical purine nucleotides XTP (xanthosine triphosphate), dITP (deoxyinosine triphosphate) and ITP. Seems to function as a house-cleaning enzyme that removes non-canonical purine nucleotides from the nucleotide pool, thus preventing their incorporation into DNA/RNA and avoiding chromosomal lesions.</text>
</comment>
<feature type="region of interest" description="Disordered" evidence="8">
    <location>
        <begin position="137"/>
        <end position="157"/>
    </location>
</feature>
<comment type="cofactor">
    <cofactor evidence="7">
        <name>Mg(2+)</name>
        <dbReference type="ChEBI" id="CHEBI:18420"/>
    </cofactor>
    <text evidence="7">Binds 1 Mg(2+) ion per subunit.</text>
</comment>
<evidence type="ECO:0000256" key="3">
    <source>
        <dbReference type="ARBA" id="ARBA00022741"/>
    </source>
</evidence>
<dbReference type="CDD" id="cd00515">
    <property type="entry name" value="HAM1"/>
    <property type="match status" value="1"/>
</dbReference>
<keyword evidence="5 7" id="KW-0460">Magnesium</keyword>
<evidence type="ECO:0000256" key="1">
    <source>
        <dbReference type="ARBA" id="ARBA00008023"/>
    </source>
</evidence>
<dbReference type="SUPFAM" id="SSF52972">
    <property type="entry name" value="ITPase-like"/>
    <property type="match status" value="2"/>
</dbReference>
<dbReference type="AlphaFoldDB" id="A0A6L5X019"/>
<comment type="caution">
    <text evidence="9">The sequence shown here is derived from an EMBL/GenBank/DDBJ whole genome shotgun (WGS) entry which is preliminary data.</text>
</comment>
<comment type="catalytic activity">
    <reaction evidence="7">
        <text>XTP + H2O = XMP + diphosphate + H(+)</text>
        <dbReference type="Rhea" id="RHEA:28610"/>
        <dbReference type="ChEBI" id="CHEBI:15377"/>
        <dbReference type="ChEBI" id="CHEBI:15378"/>
        <dbReference type="ChEBI" id="CHEBI:33019"/>
        <dbReference type="ChEBI" id="CHEBI:57464"/>
        <dbReference type="ChEBI" id="CHEBI:61314"/>
        <dbReference type="EC" id="3.6.1.66"/>
    </reaction>
</comment>
<dbReference type="GO" id="GO:0036222">
    <property type="term" value="F:XTP diphosphatase activity"/>
    <property type="evidence" value="ECO:0007669"/>
    <property type="project" value="UniProtKB-UniRule"/>
</dbReference>
<keyword evidence="4 7" id="KW-0378">Hydrolase</keyword>
<keyword evidence="3 7" id="KW-0547">Nucleotide-binding</keyword>
<dbReference type="EC" id="3.6.1.66" evidence="7"/>
<comment type="subunit">
    <text evidence="7">Homodimer.</text>
</comment>
<evidence type="ECO:0000256" key="4">
    <source>
        <dbReference type="ARBA" id="ARBA00022801"/>
    </source>
</evidence>
<evidence type="ECO:0000313" key="10">
    <source>
        <dbReference type="Proteomes" id="UP000481852"/>
    </source>
</evidence>
<sequence>MAGKMIVATGNRNKMIEIREILSDVDVEIVSMKEAGIRVEIVENGRSFAENSAIKALTVAKASGEMAIADDSGLVIDCLRGEPGIWSARYMGEDTSYDLKNRTLISRVNDFCRGYEAAGGALAAMEGAEFLESWTAGEKQTPETLNDRPGADENGKPGRLRSARFVCACTCAWPDGTVKTIVGRMEGRIAYAPAGSHGFGYDPIFYLPQLGKTSAELLPEEKNAISHRGKAFTAMHDYLVAIL</sequence>
<keyword evidence="6 7" id="KW-0546">Nucleotide metabolism</keyword>
<dbReference type="EMBL" id="VULZ01000001">
    <property type="protein sequence ID" value="MSS13719.1"/>
    <property type="molecule type" value="Genomic_DNA"/>
</dbReference>
<dbReference type="GO" id="GO:0017111">
    <property type="term" value="F:ribonucleoside triphosphate phosphatase activity"/>
    <property type="evidence" value="ECO:0007669"/>
    <property type="project" value="InterPro"/>
</dbReference>
<name>A0A6L5X019_9FIRM</name>
<reference evidence="9 10" key="1">
    <citation type="submission" date="2019-08" db="EMBL/GenBank/DDBJ databases">
        <title>In-depth cultivation of the pig gut microbiome towards novel bacterial diversity and tailored functional studies.</title>
        <authorList>
            <person name="Wylensek D."/>
            <person name="Hitch T.C.A."/>
            <person name="Clavel T."/>
        </authorList>
    </citation>
    <scope>NUCLEOTIDE SEQUENCE [LARGE SCALE GENOMIC DNA]</scope>
    <source>
        <strain evidence="9 10">Oil+RF-744-WCA-WT-11</strain>
    </source>
</reference>
<gene>
    <name evidence="9" type="ORF">FYJ35_01435</name>
</gene>
<feature type="binding site" evidence="7">
    <location>
        <position position="222"/>
    </location>
    <ligand>
        <name>substrate</name>
    </ligand>
</feature>
<comment type="caution">
    <text evidence="7">Lacks conserved residue(s) required for the propagation of feature annotation.</text>
</comment>
<protein>
    <recommendedName>
        <fullName evidence="7">dITP/XTP pyrophosphatase</fullName>
        <ecNumber evidence="7">3.6.1.66</ecNumber>
    </recommendedName>
    <alternativeName>
        <fullName evidence="7">Non-canonical purine NTP pyrophosphatase</fullName>
    </alternativeName>
    <alternativeName>
        <fullName evidence="7">Non-standard purine NTP pyrophosphatase</fullName>
    </alternativeName>
    <alternativeName>
        <fullName evidence="7">Nucleoside-triphosphate diphosphatase</fullName>
    </alternativeName>
    <alternativeName>
        <fullName evidence="7">Nucleoside-triphosphate pyrophosphatase</fullName>
        <shortName evidence="7">NTPase</shortName>
    </alternativeName>
</protein>
<feature type="active site" description="Proton acceptor" evidence="7">
    <location>
        <position position="71"/>
    </location>
</feature>
<dbReference type="GO" id="GO:0005829">
    <property type="term" value="C:cytosol"/>
    <property type="evidence" value="ECO:0007669"/>
    <property type="project" value="TreeGrafter"/>
</dbReference>
<accession>A0A6L5X019</accession>
<dbReference type="HAMAP" id="MF_01405">
    <property type="entry name" value="Non_canon_purine_NTPase"/>
    <property type="match status" value="1"/>
</dbReference>
<dbReference type="InterPro" id="IPR002637">
    <property type="entry name" value="RdgB/HAM1"/>
</dbReference>
<dbReference type="InterPro" id="IPR020922">
    <property type="entry name" value="dITP/XTP_pyrophosphatase"/>
</dbReference>
<feature type="binding site" evidence="7">
    <location>
        <position position="71"/>
    </location>
    <ligand>
        <name>Mg(2+)</name>
        <dbReference type="ChEBI" id="CHEBI:18420"/>
    </ligand>
</feature>
<dbReference type="Pfam" id="PF01725">
    <property type="entry name" value="Ham1p_like"/>
    <property type="match status" value="2"/>
</dbReference>
<dbReference type="Gene3D" id="3.90.950.10">
    <property type="match status" value="1"/>
</dbReference>
<comment type="similarity">
    <text evidence="1 7">Belongs to the HAM1 NTPase family.</text>
</comment>